<evidence type="ECO:0000256" key="3">
    <source>
        <dbReference type="ARBA" id="ARBA00023273"/>
    </source>
</evidence>
<dbReference type="PANTHER" id="PTHR31978">
    <property type="entry name" value="INTRAFLAGELLAR TRANSPORT PROTEIN 20 HOMOLOG"/>
    <property type="match status" value="1"/>
</dbReference>
<keyword evidence="6" id="KW-1185">Reference proteome</keyword>
<gene>
    <name evidence="5" type="ORF">OKIOD_LOCUS15130</name>
</gene>
<evidence type="ECO:0000256" key="1">
    <source>
        <dbReference type="ARBA" id="ARBA00004138"/>
    </source>
</evidence>
<accession>A0ABN7T9Q9</accession>
<dbReference type="Pfam" id="PF14931">
    <property type="entry name" value="IFT20"/>
    <property type="match status" value="1"/>
</dbReference>
<evidence type="ECO:0000313" key="5">
    <source>
        <dbReference type="EMBL" id="CAG5112112.1"/>
    </source>
</evidence>
<keyword evidence="3" id="KW-0966">Cell projection</keyword>
<organism evidence="5 6">
    <name type="scientific">Oikopleura dioica</name>
    <name type="common">Tunicate</name>
    <dbReference type="NCBI Taxonomy" id="34765"/>
    <lineage>
        <taxon>Eukaryota</taxon>
        <taxon>Metazoa</taxon>
        <taxon>Chordata</taxon>
        <taxon>Tunicata</taxon>
        <taxon>Appendicularia</taxon>
        <taxon>Copelata</taxon>
        <taxon>Oikopleuridae</taxon>
        <taxon>Oikopleura</taxon>
    </lineage>
</organism>
<protein>
    <submittedName>
        <fullName evidence="5">Oidioi.mRNA.OKI2018_I69.chr2.g6365.t1.cds</fullName>
    </submittedName>
</protein>
<name>A0ABN7T9Q9_OIKDI</name>
<dbReference type="PANTHER" id="PTHR31978:SF1">
    <property type="entry name" value="INTRAFLAGELLAR TRANSPORT PROTEIN 20 HOMOLOG"/>
    <property type="match status" value="1"/>
</dbReference>
<keyword evidence="2 4" id="KW-0175">Coiled coil</keyword>
<comment type="subcellular location">
    <subcellularLocation>
        <location evidence="1">Cell projection</location>
        <location evidence="1">Cilium</location>
    </subcellularLocation>
</comment>
<evidence type="ECO:0000256" key="4">
    <source>
        <dbReference type="SAM" id="Coils"/>
    </source>
</evidence>
<dbReference type="EMBL" id="OU015567">
    <property type="protein sequence ID" value="CAG5112112.1"/>
    <property type="molecule type" value="Genomic_DNA"/>
</dbReference>
<dbReference type="InterPro" id="IPR028172">
    <property type="entry name" value="FT20"/>
</dbReference>
<proteinExistence type="predicted"/>
<dbReference type="Proteomes" id="UP001158576">
    <property type="component" value="Chromosome 2"/>
</dbReference>
<feature type="coiled-coil region" evidence="4">
    <location>
        <begin position="93"/>
        <end position="123"/>
    </location>
</feature>
<evidence type="ECO:0000256" key="2">
    <source>
        <dbReference type="ARBA" id="ARBA00023054"/>
    </source>
</evidence>
<evidence type="ECO:0000313" key="6">
    <source>
        <dbReference type="Proteomes" id="UP001158576"/>
    </source>
</evidence>
<reference evidence="5 6" key="1">
    <citation type="submission" date="2021-04" db="EMBL/GenBank/DDBJ databases">
        <authorList>
            <person name="Bliznina A."/>
        </authorList>
    </citation>
    <scope>NUCLEOTIDE SEQUENCE [LARGE SCALE GENOMIC DNA]</scope>
</reference>
<sequence>MTEEVMSILAYHGLSIDDLSQVRIVNPEAADATQTLKTNNDEFVSSIEDINKLIKDFSEKSSKLAEQVKTRKLNAIAVRTRLQAAQRQTDIEKNSLLEKIEEYKLLSERLRAEHDALRKIEQNQNALLQQFNS</sequence>